<dbReference type="EMBL" id="JAINUY010000009">
    <property type="protein sequence ID" value="MBZ4037495.1"/>
    <property type="molecule type" value="Genomic_DNA"/>
</dbReference>
<dbReference type="InterPro" id="IPR000086">
    <property type="entry name" value="NUDIX_hydrolase_dom"/>
</dbReference>
<feature type="domain" description="Nudix hydrolase" evidence="7">
    <location>
        <begin position="43"/>
        <end position="205"/>
    </location>
</feature>
<organism evidence="8 9">
    <name type="scientific">Flavobacterium potami</name>
    <dbReference type="NCBI Taxonomy" id="2872310"/>
    <lineage>
        <taxon>Bacteria</taxon>
        <taxon>Pseudomonadati</taxon>
        <taxon>Bacteroidota</taxon>
        <taxon>Flavobacteriia</taxon>
        <taxon>Flavobacteriales</taxon>
        <taxon>Flavobacteriaceae</taxon>
        <taxon>Flavobacterium</taxon>
    </lineage>
</organism>
<keyword evidence="4" id="KW-0378">Hydrolase</keyword>
<evidence type="ECO:0000256" key="1">
    <source>
        <dbReference type="ARBA" id="ARBA00001936"/>
    </source>
</evidence>
<keyword evidence="6" id="KW-0464">Manganese</keyword>
<evidence type="ECO:0000259" key="7">
    <source>
        <dbReference type="PROSITE" id="PS51462"/>
    </source>
</evidence>
<keyword evidence="5" id="KW-0460">Magnesium</keyword>
<dbReference type="Gene3D" id="3.90.79.10">
    <property type="entry name" value="Nucleoside Triphosphate Pyrophosphohydrolase"/>
    <property type="match status" value="1"/>
</dbReference>
<evidence type="ECO:0000256" key="2">
    <source>
        <dbReference type="ARBA" id="ARBA00001946"/>
    </source>
</evidence>
<comment type="cofactor">
    <cofactor evidence="1">
        <name>Mn(2+)</name>
        <dbReference type="ChEBI" id="CHEBI:29035"/>
    </cofactor>
</comment>
<dbReference type="Proteomes" id="UP001139366">
    <property type="component" value="Unassembled WGS sequence"/>
</dbReference>
<dbReference type="GO" id="GO:0046872">
    <property type="term" value="F:metal ion binding"/>
    <property type="evidence" value="ECO:0007669"/>
    <property type="project" value="UniProtKB-KW"/>
</dbReference>
<keyword evidence="9" id="KW-1185">Reference proteome</keyword>
<dbReference type="PROSITE" id="PS51462">
    <property type="entry name" value="NUDIX"/>
    <property type="match status" value="1"/>
</dbReference>
<dbReference type="SUPFAM" id="SSF55811">
    <property type="entry name" value="Nudix"/>
    <property type="match status" value="1"/>
</dbReference>
<dbReference type="AlphaFoldDB" id="A0A9X1KSD7"/>
<sequence>MKSFHSFIEKLTVALHQPLPGEKAHQIMQNSSQTRLNFKPNEQTRRSAVFILFYPFENEIYLPLILRPSYDGVHSAQIAFPGGRFEPTDESLIQTALRETNEEIGIKIEDVNVIGTMTELFIGPSNFKVLPVIGYLPYKPNFIGDKKEVETILETKLHDLSDPNIIGSSEMMIRDEKVIVPHYEIYHHKIWGATAKMISELLFILK</sequence>
<evidence type="ECO:0000256" key="5">
    <source>
        <dbReference type="ARBA" id="ARBA00022842"/>
    </source>
</evidence>
<keyword evidence="3" id="KW-0479">Metal-binding</keyword>
<dbReference type="InterPro" id="IPR015797">
    <property type="entry name" value="NUDIX_hydrolase-like_dom_sf"/>
</dbReference>
<dbReference type="Pfam" id="PF00293">
    <property type="entry name" value="NUDIX"/>
    <property type="match status" value="1"/>
</dbReference>
<reference evidence="8 9" key="1">
    <citation type="journal article" date="2023" name="Antonie Van Leeuwenhoek">
        <title>Flavobacterium potami sp. nov., a multi-metal resistance genes harbouring bacterium isolated from shallow river silt.</title>
        <authorList>
            <person name="Li S."/>
            <person name="Mao S."/>
            <person name="Mu W."/>
            <person name="Guo B."/>
            <person name="Li C."/>
            <person name="Zhu Q."/>
            <person name="Hou X."/>
            <person name="Zhao Y."/>
            <person name="Wei S."/>
            <person name="Liu H."/>
            <person name="Liu A."/>
        </authorList>
    </citation>
    <scope>NUCLEOTIDE SEQUENCE [LARGE SCALE GENOMIC DNA]</scope>
    <source>
        <strain evidence="8 9">17A</strain>
    </source>
</reference>
<dbReference type="RefSeq" id="WP_223710862.1">
    <property type="nucleotide sequence ID" value="NZ_JAINUY010000009.1"/>
</dbReference>
<comment type="cofactor">
    <cofactor evidence="2">
        <name>Mg(2+)</name>
        <dbReference type="ChEBI" id="CHEBI:18420"/>
    </cofactor>
</comment>
<evidence type="ECO:0000256" key="3">
    <source>
        <dbReference type="ARBA" id="ARBA00022723"/>
    </source>
</evidence>
<name>A0A9X1KSD7_9FLAO</name>
<dbReference type="PANTHER" id="PTHR12992:SF11">
    <property type="entry name" value="MITOCHONDRIAL COENZYME A DIPHOSPHATASE NUDT8"/>
    <property type="match status" value="1"/>
</dbReference>
<dbReference type="InterPro" id="IPR045121">
    <property type="entry name" value="CoAse"/>
</dbReference>
<evidence type="ECO:0000256" key="6">
    <source>
        <dbReference type="ARBA" id="ARBA00023211"/>
    </source>
</evidence>
<protein>
    <submittedName>
        <fullName evidence="8">CoA pyrophosphatase</fullName>
    </submittedName>
</protein>
<dbReference type="GO" id="GO:0010945">
    <property type="term" value="F:coenzyme A diphosphatase activity"/>
    <property type="evidence" value="ECO:0007669"/>
    <property type="project" value="InterPro"/>
</dbReference>
<evidence type="ECO:0000313" key="8">
    <source>
        <dbReference type="EMBL" id="MBZ4037495.1"/>
    </source>
</evidence>
<proteinExistence type="predicted"/>
<dbReference type="CDD" id="cd03426">
    <property type="entry name" value="NUDIX_CoAse_Nudt7"/>
    <property type="match status" value="1"/>
</dbReference>
<evidence type="ECO:0000313" key="9">
    <source>
        <dbReference type="Proteomes" id="UP001139366"/>
    </source>
</evidence>
<evidence type="ECO:0000256" key="4">
    <source>
        <dbReference type="ARBA" id="ARBA00022801"/>
    </source>
</evidence>
<comment type="caution">
    <text evidence="8">The sequence shown here is derived from an EMBL/GenBank/DDBJ whole genome shotgun (WGS) entry which is preliminary data.</text>
</comment>
<accession>A0A9X1KSD7</accession>
<gene>
    <name evidence="8" type="ORF">K6T82_22225</name>
</gene>
<dbReference type="PANTHER" id="PTHR12992">
    <property type="entry name" value="NUDIX HYDROLASE"/>
    <property type="match status" value="1"/>
</dbReference>